<evidence type="ECO:0000256" key="2">
    <source>
        <dbReference type="ARBA" id="ARBA00023015"/>
    </source>
</evidence>
<proteinExistence type="predicted"/>
<dbReference type="Pfam" id="PF00440">
    <property type="entry name" value="TetR_N"/>
    <property type="match status" value="1"/>
</dbReference>
<protein>
    <submittedName>
        <fullName evidence="7">TetR/AcrR family transcriptional regulator</fullName>
    </submittedName>
</protein>
<dbReference type="SUPFAM" id="SSF46689">
    <property type="entry name" value="Homeodomain-like"/>
    <property type="match status" value="1"/>
</dbReference>
<evidence type="ECO:0000313" key="7">
    <source>
        <dbReference type="EMBL" id="XBX82084.1"/>
    </source>
</evidence>
<dbReference type="Gene3D" id="1.10.357.10">
    <property type="entry name" value="Tetracycline Repressor, domain 2"/>
    <property type="match status" value="1"/>
</dbReference>
<name>A0AAU7W859_9MICO</name>
<sequence>MTRRGSYAKGVAKREEILATALEVIARNGYGRASVRELADAVGLSQAGLLHYFSSKEELFAEILRKRDEVDQAAFAEAASGEHLTALDGFIRIIRHNAEVPGLVQLYARLSAEATEPDHGAHEFFRERSLAFRELAAGTVREAQQAGELPQDLDPEHVSTMLLALADGLQTQWLMDPTIDMAAHIADFLALLTRRGR</sequence>
<evidence type="ECO:0000256" key="1">
    <source>
        <dbReference type="ARBA" id="ARBA00022491"/>
    </source>
</evidence>
<keyword evidence="2" id="KW-0805">Transcription regulation</keyword>
<dbReference type="GO" id="GO:0003677">
    <property type="term" value="F:DNA binding"/>
    <property type="evidence" value="ECO:0007669"/>
    <property type="project" value="UniProtKB-UniRule"/>
</dbReference>
<evidence type="ECO:0000256" key="5">
    <source>
        <dbReference type="PROSITE-ProRule" id="PRU00335"/>
    </source>
</evidence>
<dbReference type="PROSITE" id="PS50977">
    <property type="entry name" value="HTH_TETR_2"/>
    <property type="match status" value="1"/>
</dbReference>
<dbReference type="InterPro" id="IPR001647">
    <property type="entry name" value="HTH_TetR"/>
</dbReference>
<keyword evidence="4" id="KW-0804">Transcription</keyword>
<keyword evidence="3 5" id="KW-0238">DNA-binding</keyword>
<dbReference type="PRINTS" id="PR00455">
    <property type="entry name" value="HTHTETR"/>
</dbReference>
<dbReference type="Gene3D" id="1.10.10.60">
    <property type="entry name" value="Homeodomain-like"/>
    <property type="match status" value="1"/>
</dbReference>
<feature type="domain" description="HTH tetR-type" evidence="6">
    <location>
        <begin position="11"/>
        <end position="71"/>
    </location>
</feature>
<dbReference type="InterPro" id="IPR039538">
    <property type="entry name" value="BetI_C"/>
</dbReference>
<dbReference type="EMBL" id="CP158374">
    <property type="protein sequence ID" value="XBX82084.1"/>
    <property type="molecule type" value="Genomic_DNA"/>
</dbReference>
<dbReference type="InterPro" id="IPR009057">
    <property type="entry name" value="Homeodomain-like_sf"/>
</dbReference>
<accession>A0AAU7W859</accession>
<reference evidence="7" key="1">
    <citation type="submission" date="2024-05" db="EMBL/GenBank/DDBJ databases">
        <authorList>
            <person name="Yu L."/>
        </authorList>
    </citation>
    <scope>NUCLEOTIDE SEQUENCE</scope>
    <source>
        <strain evidence="7">G08B096</strain>
    </source>
</reference>
<evidence type="ECO:0000256" key="3">
    <source>
        <dbReference type="ARBA" id="ARBA00023125"/>
    </source>
</evidence>
<dbReference type="SUPFAM" id="SSF48498">
    <property type="entry name" value="Tetracyclin repressor-like, C-terminal domain"/>
    <property type="match status" value="1"/>
</dbReference>
<evidence type="ECO:0000256" key="4">
    <source>
        <dbReference type="ARBA" id="ARBA00023163"/>
    </source>
</evidence>
<evidence type="ECO:0000259" key="6">
    <source>
        <dbReference type="PROSITE" id="PS50977"/>
    </source>
</evidence>
<organism evidence="7">
    <name type="scientific">Agromyces sp. G08B096</name>
    <dbReference type="NCBI Taxonomy" id="3156399"/>
    <lineage>
        <taxon>Bacteria</taxon>
        <taxon>Bacillati</taxon>
        <taxon>Actinomycetota</taxon>
        <taxon>Actinomycetes</taxon>
        <taxon>Micrococcales</taxon>
        <taxon>Microbacteriaceae</taxon>
        <taxon>Agromyces</taxon>
    </lineage>
</organism>
<dbReference type="PANTHER" id="PTHR47506:SF6">
    <property type="entry name" value="HTH-TYPE TRANSCRIPTIONAL REPRESSOR NEMR"/>
    <property type="match status" value="1"/>
</dbReference>
<keyword evidence="1" id="KW-0678">Repressor</keyword>
<dbReference type="InterPro" id="IPR036271">
    <property type="entry name" value="Tet_transcr_reg_TetR-rel_C_sf"/>
</dbReference>
<dbReference type="Pfam" id="PF13977">
    <property type="entry name" value="TetR_C_6"/>
    <property type="match status" value="1"/>
</dbReference>
<dbReference type="RefSeq" id="WP_350348105.1">
    <property type="nucleotide sequence ID" value="NZ_CP158374.1"/>
</dbReference>
<gene>
    <name evidence="7" type="ORF">ABIQ69_15950</name>
</gene>
<dbReference type="PANTHER" id="PTHR47506">
    <property type="entry name" value="TRANSCRIPTIONAL REGULATORY PROTEIN"/>
    <property type="match status" value="1"/>
</dbReference>
<feature type="DNA-binding region" description="H-T-H motif" evidence="5">
    <location>
        <begin position="34"/>
        <end position="53"/>
    </location>
</feature>
<dbReference type="AlphaFoldDB" id="A0AAU7W859"/>